<dbReference type="AlphaFoldDB" id="A0A0F9ECN4"/>
<name>A0A0F9ECN4_9ZZZZ</name>
<comment type="caution">
    <text evidence="1">The sequence shown here is derived from an EMBL/GenBank/DDBJ whole genome shotgun (WGS) entry which is preliminary data.</text>
</comment>
<organism evidence="1">
    <name type="scientific">marine sediment metagenome</name>
    <dbReference type="NCBI Taxonomy" id="412755"/>
    <lineage>
        <taxon>unclassified sequences</taxon>
        <taxon>metagenomes</taxon>
        <taxon>ecological metagenomes</taxon>
    </lineage>
</organism>
<protein>
    <submittedName>
        <fullName evidence="1">Uncharacterized protein</fullName>
    </submittedName>
</protein>
<dbReference type="EMBL" id="LAZR01025472">
    <property type="protein sequence ID" value="KKL71818.1"/>
    <property type="molecule type" value="Genomic_DNA"/>
</dbReference>
<evidence type="ECO:0000313" key="1">
    <source>
        <dbReference type="EMBL" id="KKL71818.1"/>
    </source>
</evidence>
<sequence>MNNVKLAIQNRTEELVKEFEECLDQMRAGANCLPEDHEFRTFQCWICEKLASLELLIATHHTFPDNP</sequence>
<gene>
    <name evidence="1" type="ORF">LCGC14_2091090</name>
</gene>
<accession>A0A0F9ECN4</accession>
<proteinExistence type="predicted"/>
<reference evidence="1" key="1">
    <citation type="journal article" date="2015" name="Nature">
        <title>Complex archaea that bridge the gap between prokaryotes and eukaryotes.</title>
        <authorList>
            <person name="Spang A."/>
            <person name="Saw J.H."/>
            <person name="Jorgensen S.L."/>
            <person name="Zaremba-Niedzwiedzka K."/>
            <person name="Martijn J."/>
            <person name="Lind A.E."/>
            <person name="van Eijk R."/>
            <person name="Schleper C."/>
            <person name="Guy L."/>
            <person name="Ettema T.J."/>
        </authorList>
    </citation>
    <scope>NUCLEOTIDE SEQUENCE</scope>
</reference>